<evidence type="ECO:0000313" key="2">
    <source>
        <dbReference type="EMBL" id="MFM1525500.1"/>
    </source>
</evidence>
<keyword evidence="1" id="KW-1133">Transmembrane helix</keyword>
<organism evidence="2 3">
    <name type="scientific">Helcococcus bovis</name>
    <dbReference type="NCBI Taxonomy" id="3153252"/>
    <lineage>
        <taxon>Bacteria</taxon>
        <taxon>Bacillati</taxon>
        <taxon>Bacillota</taxon>
        <taxon>Tissierellia</taxon>
        <taxon>Tissierellales</taxon>
        <taxon>Peptoniphilaceae</taxon>
        <taxon>Helcococcus</taxon>
    </lineage>
</organism>
<dbReference type="Proteomes" id="UP001629536">
    <property type="component" value="Unassembled WGS sequence"/>
</dbReference>
<reference evidence="2 3" key="1">
    <citation type="journal article" date="2024" name="Front. Microbiol.">
        <title>Pangenomic and biochemical analyses of Helcococcus ovis reveal widespread tetracycline resistance and a novel bacterial species, Helcococcus bovis.</title>
        <authorList>
            <person name="Cunha F."/>
            <person name="Zhai Y."/>
            <person name="Casaro S."/>
            <person name="Jones K.L."/>
            <person name="Hernandez M."/>
            <person name="Bisinotto R.S."/>
            <person name="Kariyawasam S."/>
            <person name="Brown M.B."/>
            <person name="Phillips A."/>
            <person name="Jeong K.C."/>
            <person name="Galvao K.N."/>
        </authorList>
    </citation>
    <scope>NUCLEOTIDE SEQUENCE [LARGE SCALE GENOMIC DNA]</scope>
    <source>
        <strain evidence="2 3">KG197</strain>
    </source>
</reference>
<dbReference type="EMBL" id="JBFNFH010000020">
    <property type="protein sequence ID" value="MFM1525500.1"/>
    <property type="molecule type" value="Genomic_DNA"/>
</dbReference>
<feature type="transmembrane region" description="Helical" evidence="1">
    <location>
        <begin position="70"/>
        <end position="88"/>
    </location>
</feature>
<keyword evidence="1" id="KW-0812">Transmembrane</keyword>
<evidence type="ECO:0000256" key="1">
    <source>
        <dbReference type="SAM" id="Phobius"/>
    </source>
</evidence>
<accession>A0ABW9F7S6</accession>
<evidence type="ECO:0008006" key="4">
    <source>
        <dbReference type="Google" id="ProtNLM"/>
    </source>
</evidence>
<dbReference type="RefSeq" id="WP_408126892.1">
    <property type="nucleotide sequence ID" value="NZ_JBFNFH010000020.1"/>
</dbReference>
<feature type="transmembrane region" description="Helical" evidence="1">
    <location>
        <begin position="41"/>
        <end position="58"/>
    </location>
</feature>
<keyword evidence="3" id="KW-1185">Reference proteome</keyword>
<comment type="caution">
    <text evidence="2">The sequence shown here is derived from an EMBL/GenBank/DDBJ whole genome shotgun (WGS) entry which is preliminary data.</text>
</comment>
<keyword evidence="1" id="KW-0472">Membrane</keyword>
<sequence>MEHFKDAFKKEFGKNNQENFGNIFNEIDLKMKNKFRKGQKIAAIIISLIFALVYFYIFLPPLNIRSIETWIFVILTFTIFVSISGKAFKSYKLFRGVLVGLILLMLILKIPGLKIFNSRSYANIIKIENSKFENDIAQLPINKIPTIDRDSSIKLGSRKMGELLDLVSQFDIDDTTYTQINYKDQPIRVTPLKYNGFIKYIFNMSQGLPGYLKVDIVNGNTELTKLDNKIKISKEDYFFRNVWRYARLRYPSEIFDNISFEIDENGVPYWVIPTYQPKIFIFDGLDVNGAILINASTGEHTKYDLNNIPKWLDRIYEADNIIEQLDWNGLYQGGYINSLFAQKNVLKTTEGYNYLALNDDVYLYTGYTSVAGDESNVGFILSNMRTKETKFYPVSSAKEQSAMESAEGAVQEKKYKSTFPLLLNIKNKPTYFLSLKDNAGLIKLYAFIDAQDYQKVSVGNTVAQALSNHLGNSNSIQDNDKKDDKKKEELSLEGEITDIKQVVIKGNTHYYFTLNSSNEIFVSDISLSEKLPFLKEGQNIKFQYEKDNINKVIIIEEIK</sequence>
<protein>
    <recommendedName>
        <fullName evidence="4">CvpA family protein</fullName>
    </recommendedName>
</protein>
<proteinExistence type="predicted"/>
<gene>
    <name evidence="2" type="ORF">ABGF40_07500</name>
</gene>
<name>A0ABW9F7S6_9FIRM</name>
<evidence type="ECO:0000313" key="3">
    <source>
        <dbReference type="Proteomes" id="UP001629536"/>
    </source>
</evidence>
<feature type="transmembrane region" description="Helical" evidence="1">
    <location>
        <begin position="93"/>
        <end position="113"/>
    </location>
</feature>